<keyword evidence="1" id="KW-0472">Membrane</keyword>
<comment type="caution">
    <text evidence="2">The sequence shown here is derived from an EMBL/GenBank/DDBJ whole genome shotgun (WGS) entry which is preliminary data.</text>
</comment>
<organism evidence="2 3">
    <name type="scientific">Microbacterium binotii</name>
    <dbReference type="NCBI Taxonomy" id="462710"/>
    <lineage>
        <taxon>Bacteria</taxon>
        <taxon>Bacillati</taxon>
        <taxon>Actinomycetota</taxon>
        <taxon>Actinomycetes</taxon>
        <taxon>Micrococcales</taxon>
        <taxon>Microbacteriaceae</taxon>
        <taxon>Microbacterium</taxon>
    </lineage>
</organism>
<evidence type="ECO:0000256" key="1">
    <source>
        <dbReference type="SAM" id="Phobius"/>
    </source>
</evidence>
<evidence type="ECO:0000313" key="2">
    <source>
        <dbReference type="EMBL" id="GAA2583877.1"/>
    </source>
</evidence>
<dbReference type="RefSeq" id="WP_344229763.1">
    <property type="nucleotide sequence ID" value="NZ_BAAARI010000015.1"/>
</dbReference>
<dbReference type="EMBL" id="BAAARI010000015">
    <property type="protein sequence ID" value="GAA2583877.1"/>
    <property type="molecule type" value="Genomic_DNA"/>
</dbReference>
<feature type="transmembrane region" description="Helical" evidence="1">
    <location>
        <begin position="12"/>
        <end position="30"/>
    </location>
</feature>
<sequence>MNAHLLRGTVRRTIWWVILVGIALVAASELLPIGEYIAAAAVMIGVVALLEIDASRKPTSQPH</sequence>
<accession>A0ABN3PHH0</accession>
<evidence type="ECO:0000313" key="3">
    <source>
        <dbReference type="Proteomes" id="UP001500274"/>
    </source>
</evidence>
<gene>
    <name evidence="2" type="ORF">GCM10009862_23740</name>
</gene>
<keyword evidence="1" id="KW-0812">Transmembrane</keyword>
<dbReference type="Proteomes" id="UP001500274">
    <property type="component" value="Unassembled WGS sequence"/>
</dbReference>
<keyword evidence="3" id="KW-1185">Reference proteome</keyword>
<name>A0ABN3PHH0_9MICO</name>
<feature type="transmembrane region" description="Helical" evidence="1">
    <location>
        <begin position="36"/>
        <end position="54"/>
    </location>
</feature>
<protein>
    <submittedName>
        <fullName evidence="2">Uncharacterized protein</fullName>
    </submittedName>
</protein>
<keyword evidence="1" id="KW-1133">Transmembrane helix</keyword>
<reference evidence="2 3" key="1">
    <citation type="journal article" date="2019" name="Int. J. Syst. Evol. Microbiol.">
        <title>The Global Catalogue of Microorganisms (GCM) 10K type strain sequencing project: providing services to taxonomists for standard genome sequencing and annotation.</title>
        <authorList>
            <consortium name="The Broad Institute Genomics Platform"/>
            <consortium name="The Broad Institute Genome Sequencing Center for Infectious Disease"/>
            <person name="Wu L."/>
            <person name="Ma J."/>
        </authorList>
    </citation>
    <scope>NUCLEOTIDE SEQUENCE [LARGE SCALE GENOMIC DNA]</scope>
    <source>
        <strain evidence="2 3">JCM 16365</strain>
    </source>
</reference>
<proteinExistence type="predicted"/>